<sequence>MKIGDKVSFLFDKGGGKVAAIKGNIVYVEDADGFQIPTPINEVVVESSADSYSTGNMVKAMQSMERRRQIQSDGRSMKALLNEGLDEDVDMTRDANDDDPSMKDITFKAPVEERKGGNLLSAYLAFVPEDIKKVTDTRFDTYLVNDSNYYLQYTYLSAENSNWHLRKQGVLEPNTKEFIEEFSQREVNALSRVCIQMVAFKEDKPFALKNPLSVQMRIDPVKFYKLHTFKPNDFFEEPAMLYTIVEDDKVTRSINLDPDGLKEEMYAKPDELDKLNSMNTTPKRKGMEDAEVIDLHADKLLDNTGGMSSSDILNYQLDKFREVMKNYRHEKGKKIIFIHGKGEGVLRHAIIHELSYRYRPCTWQDASFQEYGYGATQVTIK</sequence>
<evidence type="ECO:0000313" key="1">
    <source>
        <dbReference type="EMBL" id="TGX83811.1"/>
    </source>
</evidence>
<dbReference type="EMBL" id="SRZC01000002">
    <property type="protein sequence ID" value="TGX83811.1"/>
    <property type="molecule type" value="Genomic_DNA"/>
</dbReference>
<accession>A0AC61QT91</accession>
<dbReference type="Proteomes" id="UP000308886">
    <property type="component" value="Unassembled WGS sequence"/>
</dbReference>
<gene>
    <name evidence="1" type="ORF">E5358_01120</name>
</gene>
<protein>
    <submittedName>
        <fullName evidence="1">DUF2027 domain-containing protein</fullName>
    </submittedName>
</protein>
<comment type="caution">
    <text evidence="1">The sequence shown here is derived from an EMBL/GenBank/DDBJ whole genome shotgun (WGS) entry which is preliminary data.</text>
</comment>
<proteinExistence type="predicted"/>
<organism evidence="1 2">
    <name type="scientific">Palleniella muris</name>
    <dbReference type="NCBI Taxonomy" id="3038145"/>
    <lineage>
        <taxon>Bacteria</taxon>
        <taxon>Pseudomonadati</taxon>
        <taxon>Bacteroidota</taxon>
        <taxon>Bacteroidia</taxon>
        <taxon>Bacteroidales</taxon>
        <taxon>Prevotellaceae</taxon>
        <taxon>Palleniella</taxon>
    </lineage>
</organism>
<name>A0AC61QT91_9BACT</name>
<reference evidence="1" key="1">
    <citation type="submission" date="2019-04" db="EMBL/GenBank/DDBJ databases">
        <title>Microbes associate with the intestines of laboratory mice.</title>
        <authorList>
            <person name="Navarre W."/>
            <person name="Wong E."/>
            <person name="Huang K."/>
            <person name="Tropini C."/>
            <person name="Ng K."/>
            <person name="Yu B."/>
        </authorList>
    </citation>
    <scope>NUCLEOTIDE SEQUENCE</scope>
    <source>
        <strain evidence="1">NM73_A23</strain>
    </source>
</reference>
<evidence type="ECO:0000313" key="2">
    <source>
        <dbReference type="Proteomes" id="UP000308886"/>
    </source>
</evidence>
<keyword evidence="2" id="KW-1185">Reference proteome</keyword>